<dbReference type="PANTHER" id="PTHR46784:SF1">
    <property type="entry name" value="KILLER CELL LECTIN-LIKE RECEPTOR SUBFAMILY B MEMBER 1"/>
    <property type="match status" value="1"/>
</dbReference>
<dbReference type="GO" id="GO:0009986">
    <property type="term" value="C:cell surface"/>
    <property type="evidence" value="ECO:0007669"/>
    <property type="project" value="TreeGrafter"/>
</dbReference>
<proteinExistence type="predicted"/>
<dbReference type="PANTHER" id="PTHR46784">
    <property type="entry name" value="KILLER CELL LECTIN-LIKE RECEPTOR SUBFAMILY B MEMBER 1"/>
    <property type="match status" value="1"/>
</dbReference>
<dbReference type="InterPro" id="IPR001304">
    <property type="entry name" value="C-type_lectin-like"/>
</dbReference>
<evidence type="ECO:0000313" key="11">
    <source>
        <dbReference type="Proteomes" id="UP001142489"/>
    </source>
</evidence>
<dbReference type="OrthoDB" id="9047173at2759"/>
<dbReference type="SUPFAM" id="SSF56436">
    <property type="entry name" value="C-type lectin-like"/>
    <property type="match status" value="1"/>
</dbReference>
<dbReference type="InterPro" id="IPR051527">
    <property type="entry name" value="KLR_subfamily_B"/>
</dbReference>
<gene>
    <name evidence="10" type="ORF">JRQ81_000010</name>
</gene>
<keyword evidence="3" id="KW-0964">Secreted</keyword>
<name>A0A9Q1AQ64_9SAUR</name>
<evidence type="ECO:0000256" key="3">
    <source>
        <dbReference type="ARBA" id="ARBA00022525"/>
    </source>
</evidence>
<organism evidence="10 11">
    <name type="scientific">Phrynocephalus forsythii</name>
    <dbReference type="NCBI Taxonomy" id="171643"/>
    <lineage>
        <taxon>Eukaryota</taxon>
        <taxon>Metazoa</taxon>
        <taxon>Chordata</taxon>
        <taxon>Craniata</taxon>
        <taxon>Vertebrata</taxon>
        <taxon>Euteleostomi</taxon>
        <taxon>Lepidosauria</taxon>
        <taxon>Squamata</taxon>
        <taxon>Bifurcata</taxon>
        <taxon>Unidentata</taxon>
        <taxon>Episquamata</taxon>
        <taxon>Toxicofera</taxon>
        <taxon>Iguania</taxon>
        <taxon>Acrodonta</taxon>
        <taxon>Agamidae</taxon>
        <taxon>Agaminae</taxon>
        <taxon>Phrynocephalus</taxon>
    </lineage>
</organism>
<dbReference type="GO" id="GO:0005886">
    <property type="term" value="C:plasma membrane"/>
    <property type="evidence" value="ECO:0007669"/>
    <property type="project" value="TreeGrafter"/>
</dbReference>
<dbReference type="CDD" id="cd03593">
    <property type="entry name" value="CLECT_NK_receptors_like"/>
    <property type="match status" value="1"/>
</dbReference>
<dbReference type="Pfam" id="PF00059">
    <property type="entry name" value="Lectin_C"/>
    <property type="match status" value="1"/>
</dbReference>
<dbReference type="EMBL" id="JAPFRF010000259">
    <property type="protein sequence ID" value="KAJ7301300.1"/>
    <property type="molecule type" value="Genomic_DNA"/>
</dbReference>
<evidence type="ECO:0000256" key="4">
    <source>
        <dbReference type="ARBA" id="ARBA00022734"/>
    </source>
</evidence>
<accession>A0A9Q1AQ64</accession>
<feature type="transmembrane region" description="Helical" evidence="8">
    <location>
        <begin position="32"/>
        <end position="52"/>
    </location>
</feature>
<evidence type="ECO:0000256" key="7">
    <source>
        <dbReference type="ARBA" id="ARBA00023157"/>
    </source>
</evidence>
<sequence length="139" mass="16374">MASKCSSHRLLTFLNQISFFTGDPQCFRRYQVAVWAACFVIVLLVAVVINLVNSTCRLCPGHWNLHRDKCYWKSQHVKTWNQSRDDCLRKNAELLVIQDKEEMEFIKQSIEDKITYWIGLAFSVKKWMWVTGTQLDQNL</sequence>
<evidence type="ECO:0000256" key="6">
    <source>
        <dbReference type="ARBA" id="ARBA00022989"/>
    </source>
</evidence>
<protein>
    <recommendedName>
        <fullName evidence="9">C-type lectin domain-containing protein</fullName>
    </recommendedName>
</protein>
<dbReference type="InterPro" id="IPR016187">
    <property type="entry name" value="CTDL_fold"/>
</dbReference>
<comment type="caution">
    <text evidence="10">The sequence shown here is derived from an EMBL/GenBank/DDBJ whole genome shotgun (WGS) entry which is preliminary data.</text>
</comment>
<evidence type="ECO:0000256" key="1">
    <source>
        <dbReference type="ARBA" id="ARBA00004606"/>
    </source>
</evidence>
<dbReference type="PROSITE" id="PS50041">
    <property type="entry name" value="C_TYPE_LECTIN_2"/>
    <property type="match status" value="1"/>
</dbReference>
<reference evidence="10" key="1">
    <citation type="journal article" date="2023" name="DNA Res.">
        <title>Chromosome-level genome assembly of Phrynocephalus forsythii using third-generation DNA sequencing and Hi-C analysis.</title>
        <authorList>
            <person name="Qi Y."/>
            <person name="Zhao W."/>
            <person name="Zhao Y."/>
            <person name="Niu C."/>
            <person name="Cao S."/>
            <person name="Zhang Y."/>
        </authorList>
    </citation>
    <scope>NUCLEOTIDE SEQUENCE</scope>
    <source>
        <tissue evidence="10">Muscle</tissue>
    </source>
</reference>
<dbReference type="InterPro" id="IPR016186">
    <property type="entry name" value="C-type_lectin-like/link_sf"/>
</dbReference>
<comment type="subcellular location">
    <subcellularLocation>
        <location evidence="1">Membrane</location>
        <topology evidence="1">Single-pass type II membrane protein</topology>
    </subcellularLocation>
    <subcellularLocation>
        <location evidence="2">Secreted</location>
    </subcellularLocation>
</comment>
<dbReference type="Gene3D" id="3.10.100.10">
    <property type="entry name" value="Mannose-Binding Protein A, subunit A"/>
    <property type="match status" value="1"/>
</dbReference>
<evidence type="ECO:0000313" key="10">
    <source>
        <dbReference type="EMBL" id="KAJ7301300.1"/>
    </source>
</evidence>
<keyword evidence="8" id="KW-0472">Membrane</keyword>
<keyword evidence="7" id="KW-1015">Disulfide bond</keyword>
<evidence type="ECO:0000259" key="9">
    <source>
        <dbReference type="PROSITE" id="PS50041"/>
    </source>
</evidence>
<feature type="domain" description="C-type lectin" evidence="9">
    <location>
        <begin position="66"/>
        <end position="136"/>
    </location>
</feature>
<dbReference type="AlphaFoldDB" id="A0A9Q1AQ64"/>
<keyword evidence="5" id="KW-0735">Signal-anchor</keyword>
<dbReference type="InterPro" id="IPR033992">
    <property type="entry name" value="NKR-like_CTLD"/>
</dbReference>
<evidence type="ECO:0000256" key="5">
    <source>
        <dbReference type="ARBA" id="ARBA00022968"/>
    </source>
</evidence>
<feature type="non-terminal residue" evidence="10">
    <location>
        <position position="139"/>
    </location>
</feature>
<evidence type="ECO:0000256" key="8">
    <source>
        <dbReference type="SAM" id="Phobius"/>
    </source>
</evidence>
<dbReference type="GO" id="GO:0038023">
    <property type="term" value="F:signaling receptor activity"/>
    <property type="evidence" value="ECO:0007669"/>
    <property type="project" value="TreeGrafter"/>
</dbReference>
<dbReference type="GO" id="GO:0042269">
    <property type="term" value="P:regulation of natural killer cell mediated cytotoxicity"/>
    <property type="evidence" value="ECO:0007669"/>
    <property type="project" value="TreeGrafter"/>
</dbReference>
<keyword evidence="4" id="KW-0430">Lectin</keyword>
<dbReference type="Proteomes" id="UP001142489">
    <property type="component" value="Unassembled WGS sequence"/>
</dbReference>
<dbReference type="GO" id="GO:0005576">
    <property type="term" value="C:extracellular region"/>
    <property type="evidence" value="ECO:0007669"/>
    <property type="project" value="UniProtKB-SubCell"/>
</dbReference>
<dbReference type="GO" id="GO:0030246">
    <property type="term" value="F:carbohydrate binding"/>
    <property type="evidence" value="ECO:0007669"/>
    <property type="project" value="UniProtKB-KW"/>
</dbReference>
<keyword evidence="8" id="KW-0812">Transmembrane</keyword>
<keyword evidence="11" id="KW-1185">Reference proteome</keyword>
<evidence type="ECO:0000256" key="2">
    <source>
        <dbReference type="ARBA" id="ARBA00004613"/>
    </source>
</evidence>
<keyword evidence="6 8" id="KW-1133">Transmembrane helix</keyword>